<dbReference type="PANTHER" id="PTHR12265:SF41">
    <property type="entry name" value="TRANSMEMBRANE PROTEIN 53"/>
    <property type="match status" value="1"/>
</dbReference>
<dbReference type="AlphaFoldDB" id="A0A0N5A478"/>
<organism evidence="1 2">
    <name type="scientific">Parastrongyloides trichosuri</name>
    <name type="common">Possum-specific nematode worm</name>
    <dbReference type="NCBI Taxonomy" id="131310"/>
    <lineage>
        <taxon>Eukaryota</taxon>
        <taxon>Metazoa</taxon>
        <taxon>Ecdysozoa</taxon>
        <taxon>Nematoda</taxon>
        <taxon>Chromadorea</taxon>
        <taxon>Rhabditida</taxon>
        <taxon>Tylenchina</taxon>
        <taxon>Panagrolaimomorpha</taxon>
        <taxon>Strongyloidoidea</taxon>
        <taxon>Strongyloididae</taxon>
        <taxon>Parastrongyloides</taxon>
    </lineage>
</organism>
<name>A0A0N5A478_PARTI</name>
<reference evidence="2" key="1">
    <citation type="submission" date="2017-02" db="UniProtKB">
        <authorList>
            <consortium name="WormBaseParasite"/>
        </authorList>
    </citation>
    <scope>IDENTIFICATION</scope>
</reference>
<sequence>MEKISKFEVIEGGNYNDKFDKDNNNTPLICLFGWAGCKDRYLCKYASFYENAGHLTLRATAPIEKIRNLNDYTVYGDEFYKRFISIPSIEKRKVFYHIFSMNGASMFLKFYEKLLNDNNVSIQSAGIIFDSCPADVKPMQGALAISYALYPPSKYGSITTMLTKFILAVGFAGHRYMIYLESLLCKSAYERSFAYYKLISMNSLPKHQLYLFSEKDNICSSTSIKEFVKQQETTNNKTFEKIDFTDSEHVQHFRSYPDEYTSKCLQFITNSIPSSE</sequence>
<accession>A0A0N5A478</accession>
<protein>
    <submittedName>
        <fullName evidence="2">Transmembrane protein 53 (inferred by orthology to a human protein)</fullName>
    </submittedName>
</protein>
<dbReference type="STRING" id="131310.A0A0N5A478"/>
<evidence type="ECO:0000313" key="2">
    <source>
        <dbReference type="WBParaSite" id="PTRK_0001642800.1"/>
    </source>
</evidence>
<keyword evidence="1" id="KW-1185">Reference proteome</keyword>
<evidence type="ECO:0000313" key="1">
    <source>
        <dbReference type="Proteomes" id="UP000038045"/>
    </source>
</evidence>
<dbReference type="InterPro" id="IPR008547">
    <property type="entry name" value="DUF829_TMEM53"/>
</dbReference>
<dbReference type="Pfam" id="PF05705">
    <property type="entry name" value="DUF829"/>
    <property type="match status" value="1"/>
</dbReference>
<dbReference type="Proteomes" id="UP000038045">
    <property type="component" value="Unplaced"/>
</dbReference>
<proteinExistence type="predicted"/>
<dbReference type="PANTHER" id="PTHR12265">
    <property type="entry name" value="TRANSMEMBRANE PROTEIN 53"/>
    <property type="match status" value="1"/>
</dbReference>
<dbReference type="WBParaSite" id="PTRK_0001642800.1">
    <property type="protein sequence ID" value="PTRK_0001642800.1"/>
    <property type="gene ID" value="PTRK_0001642800"/>
</dbReference>